<dbReference type="PANTHER" id="PTHR32063">
    <property type="match status" value="1"/>
</dbReference>
<feature type="transmembrane region" description="Helical" evidence="1">
    <location>
        <begin position="465"/>
        <end position="492"/>
    </location>
</feature>
<reference evidence="2 3" key="1">
    <citation type="submission" date="2016-11" db="EMBL/GenBank/DDBJ databases">
        <authorList>
            <person name="Jaros S."/>
            <person name="Januszkiewicz K."/>
            <person name="Wedrychowicz H."/>
        </authorList>
    </citation>
    <scope>NUCLEOTIDE SEQUENCE [LARGE SCALE GENOMIC DNA]</scope>
    <source>
        <strain evidence="2 3">GAS499</strain>
    </source>
</reference>
<evidence type="ECO:0000256" key="1">
    <source>
        <dbReference type="SAM" id="Phobius"/>
    </source>
</evidence>
<feature type="transmembrane region" description="Helical" evidence="1">
    <location>
        <begin position="880"/>
        <end position="900"/>
    </location>
</feature>
<dbReference type="Gene3D" id="3.30.70.1440">
    <property type="entry name" value="Multidrug efflux transporter AcrB pore domain"/>
    <property type="match status" value="1"/>
</dbReference>
<dbReference type="EMBL" id="LT670844">
    <property type="protein sequence ID" value="SHL02073.1"/>
    <property type="molecule type" value="Genomic_DNA"/>
</dbReference>
<dbReference type="Gene3D" id="3.30.70.1320">
    <property type="entry name" value="Multidrug efflux transporter AcrB pore domain like"/>
    <property type="match status" value="1"/>
</dbReference>
<dbReference type="PANTHER" id="PTHR32063:SF64">
    <property type="entry name" value="ACRB_ACRD_ACRF FAMILY PROTEIN"/>
    <property type="match status" value="1"/>
</dbReference>
<dbReference type="Pfam" id="PF00873">
    <property type="entry name" value="ACR_tran"/>
    <property type="match status" value="1"/>
</dbReference>
<feature type="transmembrane region" description="Helical" evidence="1">
    <location>
        <begin position="956"/>
        <end position="976"/>
    </location>
</feature>
<dbReference type="PRINTS" id="PR00702">
    <property type="entry name" value="ACRIFLAVINRP"/>
</dbReference>
<proteinExistence type="predicted"/>
<dbReference type="Proteomes" id="UP000189935">
    <property type="component" value="Chromosome I"/>
</dbReference>
<dbReference type="Gene3D" id="1.20.1640.10">
    <property type="entry name" value="Multidrug efflux transporter AcrB transmembrane domain"/>
    <property type="match status" value="2"/>
</dbReference>
<feature type="transmembrane region" description="Helical" evidence="1">
    <location>
        <begin position="983"/>
        <end position="1005"/>
    </location>
</feature>
<dbReference type="RefSeq" id="WP_079542060.1">
    <property type="nucleotide sequence ID" value="NZ_LT670844.1"/>
</dbReference>
<evidence type="ECO:0000313" key="2">
    <source>
        <dbReference type="EMBL" id="SHL02073.1"/>
    </source>
</evidence>
<evidence type="ECO:0000313" key="3">
    <source>
        <dbReference type="Proteomes" id="UP000189935"/>
    </source>
</evidence>
<sequence>MTGLNLSEWALKNRSLVAYIMIVAVIAGVLSYFRLGRSEDPAFIIKTMVVQAAWPGATVEETLKQVTERLERKLQETPHLDFLRSFTRAGVTTIFVNLKGSASAKDVSDTWYQVRKNVGDIRSTLPAGIIGPGFNDDFGDTFGIIYGFTSDGFTHRELRDRVEDIRSQLLLVPDVSKIELLGTQDEKIFVEFSMKELASLGIDRSALIAALQAQNIVRPAGTIQTGDESLSVRVSGAFLSEQDVANTNFVAGGRMLRLSDIAQVRRDYSDPPQPLFRVNGEPAIGLAIAMREGGDILALGANIKQLMARITADLPIGIEPKLIADQAVTVDGAISEFMTSLLQAIAIILAVSFISLGVRPGLIIALSIPLTLAIVFPTMKMAGIDMQRISLGALIIALALLVDDAMTTTDATLNRLAEGDDKVEAATYAFRTYAFAMLAGTLVTIAGFVPVGFAASSAGEYTFSLFAVVSIALIVSWFVAVIFAPLLGVVILTPPKAAKAASPGRIYQWYRDFLTLAMRGKWVTIFASLALFVASFLALPLIPRQFFPSSDRPELLVDLSLPQNASIYASESAAQRLDAALKGDPDVSRWSTYVGRGAIRFYLPLNVQLPNNFFTQGVIVAKDVAARERLRLKLEEILAEQLPSAISRVYPLELGPPVGWPLQYRVSGPDVDQVRAIALKLAQIIATNPKAEKVNFDWIEPARQVRIRVDQDEARLLGLSSQALANVLNTVISGTAVTQVRDDIFLVDVIARATDEQRVSLSTLRTLQVPLPGGQTVPLSQFATFEYEQEYPLIWRRDRVPTLTVQADIVAGALPETVVTSLSPLVETLIKTLPPSYNIVVGGTVEESKKSQASVIAVVPVMLLIMFTVLMVQLQSFQRLFLVLSVAPLGLIGVVAALLVSGRPLGFVAILGILALLGMITKNAVILIGQIEAERSQGKNAWEAAIDASSSRFRPIMLTAVSTVLGMIPIAPTVFWGPMAFAIMGGLLVATILTLIFLPTLYVAWFKGNEASPDASSSSA</sequence>
<keyword evidence="1" id="KW-0472">Membrane</keyword>
<dbReference type="AlphaFoldDB" id="A0A1M6X824"/>
<dbReference type="Gene3D" id="3.30.70.1430">
    <property type="entry name" value="Multidrug efflux transporter AcrB pore domain"/>
    <property type="match status" value="2"/>
</dbReference>
<organism evidence="2 3">
    <name type="scientific">Bradyrhizobium lablabi</name>
    <dbReference type="NCBI Taxonomy" id="722472"/>
    <lineage>
        <taxon>Bacteria</taxon>
        <taxon>Pseudomonadati</taxon>
        <taxon>Pseudomonadota</taxon>
        <taxon>Alphaproteobacteria</taxon>
        <taxon>Hyphomicrobiales</taxon>
        <taxon>Nitrobacteraceae</taxon>
        <taxon>Bradyrhizobium</taxon>
    </lineage>
</organism>
<dbReference type="SUPFAM" id="SSF82693">
    <property type="entry name" value="Multidrug efflux transporter AcrB pore domain, PN1, PN2, PC1 and PC2 subdomains"/>
    <property type="match status" value="2"/>
</dbReference>
<feature type="transmembrane region" description="Helical" evidence="1">
    <location>
        <begin position="391"/>
        <end position="413"/>
    </location>
</feature>
<dbReference type="SUPFAM" id="SSF82866">
    <property type="entry name" value="Multidrug efflux transporter AcrB transmembrane domain"/>
    <property type="match status" value="2"/>
</dbReference>
<feature type="transmembrane region" description="Helical" evidence="1">
    <location>
        <begin position="16"/>
        <end position="35"/>
    </location>
</feature>
<dbReference type="InterPro" id="IPR027463">
    <property type="entry name" value="AcrB_DN_DC_subdom"/>
</dbReference>
<gene>
    <name evidence="2" type="ORF">SAMN05444159_4791</name>
</gene>
<dbReference type="OrthoDB" id="9798415at2"/>
<keyword evidence="1" id="KW-1133">Transmembrane helix</keyword>
<dbReference type="SUPFAM" id="SSF82714">
    <property type="entry name" value="Multidrug efflux transporter AcrB TolC docking domain, DN and DC subdomains"/>
    <property type="match status" value="2"/>
</dbReference>
<keyword evidence="1" id="KW-0812">Transmembrane</keyword>
<feature type="transmembrane region" description="Helical" evidence="1">
    <location>
        <begin position="433"/>
        <end position="453"/>
    </location>
</feature>
<dbReference type="Gene3D" id="3.30.2090.10">
    <property type="entry name" value="Multidrug efflux transporter AcrB TolC docking domain, DN and DC subdomains"/>
    <property type="match status" value="2"/>
</dbReference>
<accession>A0A1M6X824</accession>
<dbReference type="InterPro" id="IPR001036">
    <property type="entry name" value="Acrflvin-R"/>
</dbReference>
<dbReference type="GO" id="GO:0042910">
    <property type="term" value="F:xenobiotic transmembrane transporter activity"/>
    <property type="evidence" value="ECO:0007669"/>
    <property type="project" value="TreeGrafter"/>
</dbReference>
<feature type="transmembrane region" description="Helical" evidence="1">
    <location>
        <begin position="522"/>
        <end position="542"/>
    </location>
</feature>
<name>A0A1M6X824_9BRAD</name>
<feature type="transmembrane region" description="Helical" evidence="1">
    <location>
        <begin position="907"/>
        <end position="931"/>
    </location>
</feature>
<dbReference type="GO" id="GO:0005886">
    <property type="term" value="C:plasma membrane"/>
    <property type="evidence" value="ECO:0007669"/>
    <property type="project" value="TreeGrafter"/>
</dbReference>
<feature type="transmembrane region" description="Helical" evidence="1">
    <location>
        <begin position="855"/>
        <end position="874"/>
    </location>
</feature>
<protein>
    <submittedName>
        <fullName evidence="2">Multidrug efflux pump subunit AcrB</fullName>
    </submittedName>
</protein>